<dbReference type="EMBL" id="BJUS01000047">
    <property type="protein sequence ID" value="GEK74503.1"/>
    <property type="molecule type" value="Genomic_DNA"/>
</dbReference>
<sequence length="332" mass="37881">MNGIFYKNTHTKIPGWVDNLHEDQPLGYAYDTGTHFVHLYGRGSGLNVISVGLTAVEQKSGTLTDWVRRVFGAKDINNLALPIGQTVESVWRPSLYFSDDIKTALRIDPFEQRSSEQALRVLIEKLDDILLYIEPDQNGLKAYGHKCRELLILACTEVENLWVSVFKKAGVGPQNGRTYTTQDYVKLLSKAYLNEFEITFKNYDGIRSFQPFFNWNSSQPTKSLFWYDAYNQTKHDRSAAFNAATLENVMDAIAACVAVFCSKFGPFSLINDNNTLSSLVNQHFDIRLKNSDPSTYYVPKITLPSDTRKDLFVYDCYRQRHHDGWSVQPLAL</sequence>
<gene>
    <name evidence="1" type="ORF">HHA04nite_30470</name>
</gene>
<keyword evidence="2" id="KW-1185">Reference proteome</keyword>
<comment type="caution">
    <text evidence="1">The sequence shown here is derived from an EMBL/GenBank/DDBJ whole genome shotgun (WGS) entry which is preliminary data.</text>
</comment>
<evidence type="ECO:0000313" key="2">
    <source>
        <dbReference type="Proteomes" id="UP000321121"/>
    </source>
</evidence>
<name>A0ABQ0U9U2_9GAMM</name>
<accession>A0ABQ0U9U2</accession>
<evidence type="ECO:0000313" key="1">
    <source>
        <dbReference type="EMBL" id="GEK74503.1"/>
    </source>
</evidence>
<organism evidence="1 2">
    <name type="scientific">Halomonas halophila</name>
    <dbReference type="NCBI Taxonomy" id="29573"/>
    <lineage>
        <taxon>Bacteria</taxon>
        <taxon>Pseudomonadati</taxon>
        <taxon>Pseudomonadota</taxon>
        <taxon>Gammaproteobacteria</taxon>
        <taxon>Oceanospirillales</taxon>
        <taxon>Halomonadaceae</taxon>
        <taxon>Halomonas</taxon>
    </lineage>
</organism>
<protein>
    <submittedName>
        <fullName evidence="1">Uncharacterized protein</fullName>
    </submittedName>
</protein>
<proteinExistence type="predicted"/>
<dbReference type="RefSeq" id="WP_146910167.1">
    <property type="nucleotide sequence ID" value="NZ_BJUS01000047.1"/>
</dbReference>
<reference evidence="1 2" key="1">
    <citation type="submission" date="2019-07" db="EMBL/GenBank/DDBJ databases">
        <title>Whole genome shotgun sequence of Halomonas halophila NBRC 102604.</title>
        <authorList>
            <person name="Hosoyama A."/>
            <person name="Uohara A."/>
            <person name="Ohji S."/>
            <person name="Ichikawa N."/>
        </authorList>
    </citation>
    <scope>NUCLEOTIDE SEQUENCE [LARGE SCALE GENOMIC DNA]</scope>
    <source>
        <strain evidence="1 2">NBRC 102604</strain>
    </source>
</reference>
<dbReference type="Proteomes" id="UP000321121">
    <property type="component" value="Unassembled WGS sequence"/>
</dbReference>